<protein>
    <submittedName>
        <fullName evidence="1">Uncharacterized protein</fullName>
    </submittedName>
</protein>
<sequence length="38" mass="4541">MLMLFACADCFLIAKRYLQIILVFTLEWMSRYVLILVV</sequence>
<proteinExistence type="predicted"/>
<reference evidence="1 2" key="1">
    <citation type="submission" date="2014-02" db="EMBL/GenBank/DDBJ databases">
        <authorList>
            <person name="Sears C."/>
            <person name="Carroll K."/>
            <person name="Sack B.R."/>
            <person name="Qadri F."/>
            <person name="Myers L.L."/>
            <person name="Chung G.-T."/>
            <person name="Escheverria P."/>
            <person name="Fraser C.M."/>
            <person name="Sadzewicz L."/>
            <person name="Shefchek K.A."/>
            <person name="Tallon L."/>
            <person name="Das S.P."/>
            <person name="Daugherty S."/>
            <person name="Mongodin E.F."/>
        </authorList>
    </citation>
    <scope>NUCLEOTIDE SEQUENCE [LARGE SCALE GENOMIC DNA]</scope>
    <source>
        <strain evidence="2">3988T(B)14</strain>
    </source>
</reference>
<gene>
    <name evidence="1" type="ORF">M124_1254</name>
</gene>
<organism evidence="1 2">
    <name type="scientific">Bacteroides fragilis str. 3988T(B)14</name>
    <dbReference type="NCBI Taxonomy" id="1339315"/>
    <lineage>
        <taxon>Bacteria</taxon>
        <taxon>Pseudomonadati</taxon>
        <taxon>Bacteroidota</taxon>
        <taxon>Bacteroidia</taxon>
        <taxon>Bacteroidales</taxon>
        <taxon>Bacteroidaceae</taxon>
        <taxon>Bacteroides</taxon>
    </lineage>
</organism>
<dbReference type="EMBL" id="JGCY01000255">
    <property type="protein sequence ID" value="EXY74936.1"/>
    <property type="molecule type" value="Genomic_DNA"/>
</dbReference>
<dbReference type="Proteomes" id="UP000020529">
    <property type="component" value="Unassembled WGS sequence"/>
</dbReference>
<evidence type="ECO:0000313" key="2">
    <source>
        <dbReference type="Proteomes" id="UP000020529"/>
    </source>
</evidence>
<evidence type="ECO:0000313" key="1">
    <source>
        <dbReference type="EMBL" id="EXY74936.1"/>
    </source>
</evidence>
<dbReference type="PATRIC" id="fig|1339315.3.peg.2035"/>
<dbReference type="AlphaFoldDB" id="A0A015TVZ3"/>
<comment type="caution">
    <text evidence="1">The sequence shown here is derived from an EMBL/GenBank/DDBJ whole genome shotgun (WGS) entry which is preliminary data.</text>
</comment>
<name>A0A015TVZ3_BACFG</name>
<accession>A0A015TVZ3</accession>